<keyword evidence="1" id="KW-0472">Membrane</keyword>
<name>A0A1V0UPR9_9BACL</name>
<proteinExistence type="predicted"/>
<dbReference type="Pfam" id="PF12730">
    <property type="entry name" value="ABC2_membrane_4"/>
    <property type="match status" value="1"/>
</dbReference>
<protein>
    <recommendedName>
        <fullName evidence="4">ABC transporter permease</fullName>
    </recommendedName>
</protein>
<evidence type="ECO:0000256" key="1">
    <source>
        <dbReference type="SAM" id="Phobius"/>
    </source>
</evidence>
<keyword evidence="1" id="KW-0812">Transmembrane</keyword>
<dbReference type="AlphaFoldDB" id="A0A1V0UPR9"/>
<organism evidence="2 3">
    <name type="scientific">Paenibacillus larvae subsp. pulvifaciens</name>
    <dbReference type="NCBI Taxonomy" id="1477"/>
    <lineage>
        <taxon>Bacteria</taxon>
        <taxon>Bacillati</taxon>
        <taxon>Bacillota</taxon>
        <taxon>Bacilli</taxon>
        <taxon>Bacillales</taxon>
        <taxon>Paenibacillaceae</taxon>
        <taxon>Paenibacillus</taxon>
    </lineage>
</organism>
<evidence type="ECO:0000313" key="3">
    <source>
        <dbReference type="Proteomes" id="UP000192727"/>
    </source>
</evidence>
<feature type="transmembrane region" description="Helical" evidence="1">
    <location>
        <begin position="144"/>
        <end position="168"/>
    </location>
</feature>
<feature type="transmembrane region" description="Helical" evidence="1">
    <location>
        <begin position="232"/>
        <end position="252"/>
    </location>
</feature>
<dbReference type="PANTHER" id="PTHR37305:SF1">
    <property type="entry name" value="MEMBRANE PROTEIN"/>
    <property type="match status" value="1"/>
</dbReference>
<dbReference type="Proteomes" id="UP000192727">
    <property type="component" value="Chromosome"/>
</dbReference>
<reference evidence="2 3" key="1">
    <citation type="submission" date="2017-03" db="EMBL/GenBank/DDBJ databases">
        <title>Paenibacillus larvae genome sequencing.</title>
        <authorList>
            <person name="Dingman D.W."/>
        </authorList>
    </citation>
    <scope>NUCLEOTIDE SEQUENCE [LARGE SCALE GENOMIC DNA]</scope>
    <source>
        <strain evidence="2 3">SAG 10367</strain>
    </source>
</reference>
<accession>A0A1V0UPR9</accession>
<sequence>MKFVSLMRNEMMKINSKKTTLSFLIFLAVITLMMAIPIKIWGGTFVDSLNYLGFTTLVSKICDSFIIIYAIVLGCQVITEEYKDGTIKQLLIRPASRTSVLLSKYLSVLIMIFAAVLFMTVFAILTGAVFFQTQSVSDSPELSAILKMIIYTLPGTFFISTLAFFVAVAFKSTPLAISVAVVAHFLGSGITMLIAKKTWAKYVIYNNMDWSVYDKSINPDALPPFPGMTLDFSVSIWLAYMLGLLVAGFLIFNKRDIL</sequence>
<evidence type="ECO:0000313" key="2">
    <source>
        <dbReference type="EMBL" id="ARF67131.1"/>
    </source>
</evidence>
<feature type="transmembrane region" description="Helical" evidence="1">
    <location>
        <begin position="51"/>
        <end position="73"/>
    </location>
</feature>
<feature type="transmembrane region" description="Helical" evidence="1">
    <location>
        <begin position="105"/>
        <end position="132"/>
    </location>
</feature>
<dbReference type="EMBL" id="CP020557">
    <property type="protein sequence ID" value="ARF67131.1"/>
    <property type="molecule type" value="Genomic_DNA"/>
</dbReference>
<dbReference type="PANTHER" id="PTHR37305">
    <property type="entry name" value="INTEGRAL MEMBRANE PROTEIN-RELATED"/>
    <property type="match status" value="1"/>
</dbReference>
<feature type="transmembrane region" description="Helical" evidence="1">
    <location>
        <begin position="175"/>
        <end position="195"/>
    </location>
</feature>
<dbReference type="RefSeq" id="WP_083038719.1">
    <property type="nucleotide sequence ID" value="NZ_CP020557.1"/>
</dbReference>
<gene>
    <name evidence="2" type="ORF">B7C51_03890</name>
</gene>
<keyword evidence="1" id="KW-1133">Transmembrane helix</keyword>
<evidence type="ECO:0008006" key="4">
    <source>
        <dbReference type="Google" id="ProtNLM"/>
    </source>
</evidence>